<dbReference type="AlphaFoldDB" id="W9G994"/>
<dbReference type="InterPro" id="IPR025984">
    <property type="entry name" value="DCTPP"/>
</dbReference>
<dbReference type="STRING" id="1386089.N865_02815"/>
<dbReference type="Proteomes" id="UP000019489">
    <property type="component" value="Unassembled WGS sequence"/>
</dbReference>
<dbReference type="eggNOG" id="COG1694">
    <property type="taxonomic scope" value="Bacteria"/>
</dbReference>
<dbReference type="Gene3D" id="1.10.287.1080">
    <property type="entry name" value="MazG-like"/>
    <property type="match status" value="1"/>
</dbReference>
<evidence type="ECO:0000313" key="1">
    <source>
        <dbReference type="EMBL" id="EWT02605.1"/>
    </source>
</evidence>
<sequence>MTNDAYTVAHLEADLRTFRDERDWAKFHDPKSLVLALVGEGGELAELFQWIPADEAQAEFSAGRRRERAAEEMADVLIYLVNLADVLGIDLVTSAREKMRVARERFPVERHRGTAPVKT</sequence>
<dbReference type="GO" id="GO:0047840">
    <property type="term" value="F:dCTP diphosphatase activity"/>
    <property type="evidence" value="ECO:0007669"/>
    <property type="project" value="TreeGrafter"/>
</dbReference>
<accession>W9G994</accession>
<dbReference type="OrthoDB" id="9791898at2"/>
<dbReference type="Pfam" id="PF12643">
    <property type="entry name" value="MazG-like"/>
    <property type="match status" value="1"/>
</dbReference>
<protein>
    <submittedName>
        <fullName evidence="1">Nucleotide pyrophosphohydrolase</fullName>
    </submittedName>
</protein>
<dbReference type="PANTHER" id="PTHR46523">
    <property type="entry name" value="DCTP PYROPHOSPHATASE 1"/>
    <property type="match status" value="1"/>
</dbReference>
<organism evidence="1 2">
    <name type="scientific">Intrasporangium oryzae NRRL B-24470</name>
    <dbReference type="NCBI Taxonomy" id="1386089"/>
    <lineage>
        <taxon>Bacteria</taxon>
        <taxon>Bacillati</taxon>
        <taxon>Actinomycetota</taxon>
        <taxon>Actinomycetes</taxon>
        <taxon>Micrococcales</taxon>
        <taxon>Intrasporangiaceae</taxon>
        <taxon>Intrasporangium</taxon>
    </lineage>
</organism>
<dbReference type="PIRSF" id="PIRSF029826">
    <property type="entry name" value="UCP029826_pph"/>
    <property type="match status" value="1"/>
</dbReference>
<keyword evidence="1" id="KW-0378">Hydrolase</keyword>
<keyword evidence="2" id="KW-1185">Reference proteome</keyword>
<dbReference type="GO" id="GO:0006253">
    <property type="term" value="P:dCTP catabolic process"/>
    <property type="evidence" value="ECO:0007669"/>
    <property type="project" value="TreeGrafter"/>
</dbReference>
<dbReference type="CDD" id="cd11537">
    <property type="entry name" value="NTP-PPase_RS21-C6_like"/>
    <property type="match status" value="1"/>
</dbReference>
<dbReference type="GO" id="GO:0042262">
    <property type="term" value="P:DNA protection"/>
    <property type="evidence" value="ECO:0007669"/>
    <property type="project" value="TreeGrafter"/>
</dbReference>
<dbReference type="RefSeq" id="WP_034802749.1">
    <property type="nucleotide sequence ID" value="NZ_AWSA01000009.1"/>
</dbReference>
<reference evidence="1 2" key="1">
    <citation type="submission" date="2013-08" db="EMBL/GenBank/DDBJ databases">
        <title>Intrasporangium oryzae NRRL B-24470.</title>
        <authorList>
            <person name="Liu H."/>
            <person name="Wang G."/>
        </authorList>
    </citation>
    <scope>NUCLEOTIDE SEQUENCE [LARGE SCALE GENOMIC DNA]</scope>
    <source>
        <strain evidence="1 2">NRRL B-24470</strain>
    </source>
</reference>
<proteinExistence type="predicted"/>
<dbReference type="InterPro" id="IPR052555">
    <property type="entry name" value="dCTP_Pyrophosphatase"/>
</dbReference>
<dbReference type="EMBL" id="AWSA01000009">
    <property type="protein sequence ID" value="EWT02605.1"/>
    <property type="molecule type" value="Genomic_DNA"/>
</dbReference>
<evidence type="ECO:0000313" key="2">
    <source>
        <dbReference type="Proteomes" id="UP000019489"/>
    </source>
</evidence>
<dbReference type="SUPFAM" id="SSF101386">
    <property type="entry name" value="all-alpha NTP pyrophosphatases"/>
    <property type="match status" value="1"/>
</dbReference>
<gene>
    <name evidence="1" type="ORF">N865_02815</name>
</gene>
<comment type="caution">
    <text evidence="1">The sequence shown here is derived from an EMBL/GenBank/DDBJ whole genome shotgun (WGS) entry which is preliminary data.</text>
</comment>
<dbReference type="GO" id="GO:0005829">
    <property type="term" value="C:cytosol"/>
    <property type="evidence" value="ECO:0007669"/>
    <property type="project" value="TreeGrafter"/>
</dbReference>
<name>W9G994_9MICO</name>
<dbReference type="PATRIC" id="fig|1386089.3.peg.1184"/>
<dbReference type="PANTHER" id="PTHR46523:SF1">
    <property type="entry name" value="DCTP PYROPHOSPHATASE 1"/>
    <property type="match status" value="1"/>
</dbReference>